<organism evidence="2 3">
    <name type="scientific">Candida tropicalis (strain ATCC MYA-3404 / T1)</name>
    <name type="common">Yeast</name>
    <dbReference type="NCBI Taxonomy" id="294747"/>
    <lineage>
        <taxon>Eukaryota</taxon>
        <taxon>Fungi</taxon>
        <taxon>Dikarya</taxon>
        <taxon>Ascomycota</taxon>
        <taxon>Saccharomycotina</taxon>
        <taxon>Pichiomycetes</taxon>
        <taxon>Debaryomycetaceae</taxon>
        <taxon>Candida/Lodderomyces clade</taxon>
        <taxon>Candida</taxon>
    </lineage>
</organism>
<feature type="compositionally biased region" description="Acidic residues" evidence="1">
    <location>
        <begin position="353"/>
        <end position="362"/>
    </location>
</feature>
<sequence>MSTTTTTTLQQPKHEFIMTTTDNNTNNNNNNSDTHQQQQQQNEFDLLDIFSTDMDFEQAYNMYNTLQQKNALGSFEQLQKVQQLNQQYTSTLPASTSNQHQFPDQFAYERAHILNGPHNQQQQSQSQPQPQGLVNNYMNKNYAFNDQMDEDDDEDDDFDQFFTNTESNALEKFLDNLANPVSTGDPLQFYNHNINASHSLNTNHEIDFNFEMHTMKVPQHLKPRSVSADNLLPIPLPPTQPTAQQSSTTNPNDSHHQHVHQQTDPAQLKKELTEAFTNPSVSTFNHLPSPNDSLHKIDNDPFLTTSNLKSTNDTTTNNKKSKHLITPPTSGDESRKRNSDDDESDEEISKENEVEEDDDGDDEASKSEKPLKKRRRSSNKPLLSLEQKRLNHSHSEQKRRQLCKLAYQRCLELIIDLDAFNKLPELNESERKSKRARINKDGLPNLSKHNALIRISNEMILIKTMNENLEKFIANN</sequence>
<evidence type="ECO:0000313" key="3">
    <source>
        <dbReference type="Proteomes" id="UP000002037"/>
    </source>
</evidence>
<dbReference type="STRING" id="294747.C5M4R1"/>
<dbReference type="Proteomes" id="UP000002037">
    <property type="component" value="Unassembled WGS sequence"/>
</dbReference>
<name>C5M4R1_CANTT</name>
<accession>C5M4R1</accession>
<keyword evidence="3" id="KW-1185">Reference proteome</keyword>
<evidence type="ECO:0000313" key="2">
    <source>
        <dbReference type="EMBL" id="EER36311.1"/>
    </source>
</evidence>
<evidence type="ECO:0000256" key="1">
    <source>
        <dbReference type="SAM" id="MobiDB-lite"/>
    </source>
</evidence>
<feature type="compositionally biased region" description="Low complexity" evidence="1">
    <location>
        <begin position="241"/>
        <end position="251"/>
    </location>
</feature>
<dbReference type="GeneID" id="8300631"/>
<dbReference type="EMBL" id="GG692395">
    <property type="protein sequence ID" value="EER36311.1"/>
    <property type="molecule type" value="Genomic_DNA"/>
</dbReference>
<feature type="region of interest" description="Disordered" evidence="1">
    <location>
        <begin position="280"/>
        <end position="397"/>
    </location>
</feature>
<feature type="compositionally biased region" description="Low complexity" evidence="1">
    <location>
        <begin position="303"/>
        <end position="318"/>
    </location>
</feature>
<dbReference type="eggNOG" id="ENOG502S7SS">
    <property type="taxonomic scope" value="Eukaryota"/>
</dbReference>
<dbReference type="KEGG" id="ctp:CTRG_01051"/>
<protein>
    <submittedName>
        <fullName evidence="2">Uncharacterized protein</fullName>
    </submittedName>
</protein>
<dbReference type="OrthoDB" id="5778525at2759"/>
<proteinExistence type="predicted"/>
<feature type="compositionally biased region" description="Low complexity" evidence="1">
    <location>
        <begin position="19"/>
        <end position="40"/>
    </location>
</feature>
<feature type="compositionally biased region" description="Polar residues" evidence="1">
    <location>
        <begin position="280"/>
        <end position="292"/>
    </location>
</feature>
<gene>
    <name evidence="2" type="ORF">CTRG_01051</name>
</gene>
<dbReference type="VEuPathDB" id="FungiDB:CTRG_01051"/>
<dbReference type="RefSeq" id="XP_002546269.1">
    <property type="nucleotide sequence ID" value="XM_002546223.1"/>
</dbReference>
<reference evidence="2 3" key="1">
    <citation type="journal article" date="2009" name="Nature">
        <title>Evolution of pathogenicity and sexual reproduction in eight Candida genomes.</title>
        <authorList>
            <person name="Butler G."/>
            <person name="Rasmussen M.D."/>
            <person name="Lin M.F."/>
            <person name="Santos M.A."/>
            <person name="Sakthikumar S."/>
            <person name="Munro C.A."/>
            <person name="Rheinbay E."/>
            <person name="Grabherr M."/>
            <person name="Forche A."/>
            <person name="Reedy J.L."/>
            <person name="Agrafioti I."/>
            <person name="Arnaud M.B."/>
            <person name="Bates S."/>
            <person name="Brown A.J."/>
            <person name="Brunke S."/>
            <person name="Costanzo M.C."/>
            <person name="Fitzpatrick D.A."/>
            <person name="de Groot P.W."/>
            <person name="Harris D."/>
            <person name="Hoyer L.L."/>
            <person name="Hube B."/>
            <person name="Klis F.M."/>
            <person name="Kodira C."/>
            <person name="Lennard N."/>
            <person name="Logue M.E."/>
            <person name="Martin R."/>
            <person name="Neiman A.M."/>
            <person name="Nikolaou E."/>
            <person name="Quail M.A."/>
            <person name="Quinn J."/>
            <person name="Santos M.C."/>
            <person name="Schmitzberger F.F."/>
            <person name="Sherlock G."/>
            <person name="Shah P."/>
            <person name="Silverstein K.A."/>
            <person name="Skrzypek M.S."/>
            <person name="Soll D."/>
            <person name="Staggs R."/>
            <person name="Stansfield I."/>
            <person name="Stumpf M.P."/>
            <person name="Sudbery P.E."/>
            <person name="Srikantha T."/>
            <person name="Zeng Q."/>
            <person name="Berman J."/>
            <person name="Berriman M."/>
            <person name="Heitman J."/>
            <person name="Gow N.A."/>
            <person name="Lorenz M.C."/>
            <person name="Birren B.W."/>
            <person name="Kellis M."/>
            <person name="Cuomo C.A."/>
        </authorList>
    </citation>
    <scope>NUCLEOTIDE SEQUENCE [LARGE SCALE GENOMIC DNA]</scope>
    <source>
        <strain evidence="3">ATCC MYA-3404 / T1</strain>
    </source>
</reference>
<feature type="region of interest" description="Disordered" evidence="1">
    <location>
        <begin position="228"/>
        <end position="266"/>
    </location>
</feature>
<feature type="region of interest" description="Disordered" evidence="1">
    <location>
        <begin position="1"/>
        <end position="40"/>
    </location>
</feature>
<dbReference type="AlphaFoldDB" id="C5M4R1"/>
<feature type="compositionally biased region" description="Basic and acidic residues" evidence="1">
    <location>
        <begin position="386"/>
        <end position="397"/>
    </location>
</feature>
<dbReference type="HOGENOM" id="CLU_049337_0_0_1"/>